<dbReference type="OrthoDB" id="7524369at2"/>
<feature type="signal peptide" evidence="1">
    <location>
        <begin position="1"/>
        <end position="20"/>
    </location>
</feature>
<accession>A0A4Q6Y0B2</accession>
<organism evidence="2 3">
    <name type="scientific">Sphingomonas populi</name>
    <dbReference type="NCBI Taxonomy" id="2484750"/>
    <lineage>
        <taxon>Bacteria</taxon>
        <taxon>Pseudomonadati</taxon>
        <taxon>Pseudomonadota</taxon>
        <taxon>Alphaproteobacteria</taxon>
        <taxon>Sphingomonadales</taxon>
        <taxon>Sphingomonadaceae</taxon>
        <taxon>Sphingomonas</taxon>
    </lineage>
</organism>
<evidence type="ECO:0008006" key="4">
    <source>
        <dbReference type="Google" id="ProtNLM"/>
    </source>
</evidence>
<evidence type="ECO:0000313" key="3">
    <source>
        <dbReference type="Proteomes" id="UP000292085"/>
    </source>
</evidence>
<dbReference type="RefSeq" id="WP_130159034.1">
    <property type="nucleotide sequence ID" value="NZ_SGIS01000024.1"/>
</dbReference>
<evidence type="ECO:0000256" key="1">
    <source>
        <dbReference type="SAM" id="SignalP"/>
    </source>
</evidence>
<keyword evidence="3" id="KW-1185">Reference proteome</keyword>
<dbReference type="EMBL" id="SGIS01000024">
    <property type="protein sequence ID" value="RZF63602.1"/>
    <property type="molecule type" value="Genomic_DNA"/>
</dbReference>
<feature type="chain" id="PRO_5020886260" description="SGNH/GDSL hydrolase family protein" evidence="1">
    <location>
        <begin position="21"/>
        <end position="570"/>
    </location>
</feature>
<proteinExistence type="predicted"/>
<dbReference type="Proteomes" id="UP000292085">
    <property type="component" value="Unassembled WGS sequence"/>
</dbReference>
<keyword evidence="1" id="KW-0732">Signal</keyword>
<dbReference type="AlphaFoldDB" id="A0A4Q6Y0B2"/>
<dbReference type="SUPFAM" id="SSF52266">
    <property type="entry name" value="SGNH hydrolase"/>
    <property type="match status" value="1"/>
</dbReference>
<evidence type="ECO:0000313" key="2">
    <source>
        <dbReference type="EMBL" id="RZF63602.1"/>
    </source>
</evidence>
<comment type="caution">
    <text evidence="2">The sequence shown here is derived from an EMBL/GenBank/DDBJ whole genome shotgun (WGS) entry which is preliminary data.</text>
</comment>
<gene>
    <name evidence="2" type="ORF">EWE75_15615</name>
</gene>
<protein>
    <recommendedName>
        <fullName evidence="4">SGNH/GDSL hydrolase family protein</fullName>
    </recommendedName>
</protein>
<sequence length="570" mass="58103">MSARHILALVALLIATPAVAESDPAARGLALRANTAAAARVPRLSVISGAEQWYGLAATLTAGTFNTVRVLHRNLAGCTATGLRLLAGNYGWANTSSAGSPSAPKERQNPYPITIHSAFEFAGTKTDQQQPRSPVRWNGQPTATLTPSSAAYAFPNLLLSDPVSASVAPGAAFYERSAITQTAAGQQYFSTVSLRGGTTGFGSDSGEGSTVNSGVERAFDTAGGDVSVGAPQFAAGWSALAVLGICADGSVAPSIAIAGDSIVAKVDDAGYGYFTGGWALRAFAPYPHMLLALSGEREMDAVQVWNFASRFEASGYATHVLWAYGRNDLSYDVGVLGLTPAQAVAAMKAVRLQAAKAFMMPRGGGAPGQVFIAATILPAPTSSDGFLTMAGQSKDAYEAGRVLFNQWLRDPSAAGFVAQANAQVAGVANAGVARVADPCAGLEVNAGGVPTRDGGFSPPATVTYATGTSSGSNTGNTFNDSSKAWTAGGYRGAELQIVSGTGAGQFRGIGGNSATQLLIADPWTTLPDATSTYRITDAPGWNGVHPGTRGAILAAAGINVATLMQPLAGQ</sequence>
<reference evidence="2 3" key="1">
    <citation type="submission" date="2019-02" db="EMBL/GenBank/DDBJ databases">
        <authorList>
            <person name="Li Y."/>
        </authorList>
    </citation>
    <scope>NUCLEOTIDE SEQUENCE [LARGE SCALE GENOMIC DNA]</scope>
    <source>
        <strain evidence="2 3">3-7</strain>
    </source>
</reference>
<name>A0A4Q6Y0B2_9SPHN</name>